<sequence>MERLEKGVAAAAKPVVKTAEDMFKDALQSLTGNYKDKQALQAEEAKKIQEARVRLAQINKEIVEARKKREHLPAAPEAQLLRAGQEKKVVEKQKKESVLAKMIKSRQGSKEAMQRASG</sequence>
<reference evidence="2 3" key="1">
    <citation type="journal article" date="2015" name="Nature">
        <title>rRNA introns, odd ribosomes, and small enigmatic genomes across a large radiation of phyla.</title>
        <authorList>
            <person name="Brown C.T."/>
            <person name="Hug L.A."/>
            <person name="Thomas B.C."/>
            <person name="Sharon I."/>
            <person name="Castelle C.J."/>
            <person name="Singh A."/>
            <person name="Wilkins M.J."/>
            <person name="Williams K.H."/>
            <person name="Banfield J.F."/>
        </authorList>
    </citation>
    <scope>NUCLEOTIDE SEQUENCE [LARGE SCALE GENOMIC DNA]</scope>
</reference>
<gene>
    <name evidence="2" type="ORF">UX05_C0010G0012</name>
</gene>
<accession>A0A0G1Q1V8</accession>
<evidence type="ECO:0000313" key="3">
    <source>
        <dbReference type="Proteomes" id="UP000034264"/>
    </source>
</evidence>
<proteinExistence type="predicted"/>
<comment type="caution">
    <text evidence="2">The sequence shown here is derived from an EMBL/GenBank/DDBJ whole genome shotgun (WGS) entry which is preliminary data.</text>
</comment>
<dbReference type="Proteomes" id="UP000034264">
    <property type="component" value="Unassembled WGS sequence"/>
</dbReference>
<dbReference type="AlphaFoldDB" id="A0A0G1Q1V8"/>
<feature type="coiled-coil region" evidence="1">
    <location>
        <begin position="41"/>
        <end position="68"/>
    </location>
</feature>
<evidence type="ECO:0000313" key="2">
    <source>
        <dbReference type="EMBL" id="KKU02620.1"/>
    </source>
</evidence>
<protein>
    <submittedName>
        <fullName evidence="2">G5 domain protein</fullName>
    </submittedName>
</protein>
<keyword evidence="1" id="KW-0175">Coiled coil</keyword>
<organism evidence="2 3">
    <name type="scientific">Candidatus Amesbacteria bacterium GW2011_GWC2_45_19</name>
    <dbReference type="NCBI Taxonomy" id="1618366"/>
    <lineage>
        <taxon>Bacteria</taxon>
        <taxon>Candidatus Amesiibacteriota</taxon>
    </lineage>
</organism>
<name>A0A0G1Q1V8_9BACT</name>
<evidence type="ECO:0000256" key="1">
    <source>
        <dbReference type="SAM" id="Coils"/>
    </source>
</evidence>
<dbReference type="EMBL" id="LCKS01000010">
    <property type="protein sequence ID" value="KKU02620.1"/>
    <property type="molecule type" value="Genomic_DNA"/>
</dbReference>